<protein>
    <recommendedName>
        <fullName evidence="7">DNA-directed RNA polymerases I, II, and III subunit RPABC3</fullName>
    </recommendedName>
</protein>
<reference evidence="5" key="4">
    <citation type="submission" date="2019-03" db="UniProtKB">
        <authorList>
            <consortium name="EnsemblPlants"/>
        </authorList>
    </citation>
    <scope>IDENTIFICATION</scope>
</reference>
<dbReference type="EnsemblPlants" id="AET7Gv21031900.12">
    <property type="protein sequence ID" value="AET7Gv21031900.12"/>
    <property type="gene ID" value="AET7Gv21031900"/>
</dbReference>
<comment type="subcellular location">
    <subcellularLocation>
        <location evidence="1">Nucleus</location>
    </subcellularLocation>
</comment>
<dbReference type="GO" id="GO:0005666">
    <property type="term" value="C:RNA polymerase III complex"/>
    <property type="evidence" value="ECO:0007669"/>
    <property type="project" value="TreeGrafter"/>
</dbReference>
<dbReference type="GO" id="GO:0003899">
    <property type="term" value="F:DNA-directed RNA polymerase activity"/>
    <property type="evidence" value="ECO:0007669"/>
    <property type="project" value="UniProtKB-UniRule"/>
</dbReference>
<dbReference type="Proteomes" id="UP000015105">
    <property type="component" value="Chromosome 7D"/>
</dbReference>
<dbReference type="GO" id="GO:0006351">
    <property type="term" value="P:DNA-templated transcription"/>
    <property type="evidence" value="ECO:0007669"/>
    <property type="project" value="UniProtKB-UniRule"/>
</dbReference>
<dbReference type="Pfam" id="PF03870">
    <property type="entry name" value="RNA_pol_Rpb8"/>
    <property type="match status" value="1"/>
</dbReference>
<evidence type="ECO:0000256" key="1">
    <source>
        <dbReference type="ARBA" id="ARBA00004123"/>
    </source>
</evidence>
<evidence type="ECO:0000256" key="2">
    <source>
        <dbReference type="ARBA" id="ARBA00008912"/>
    </source>
</evidence>
<evidence type="ECO:0000313" key="5">
    <source>
        <dbReference type="EnsemblPlants" id="AET7Gv21031900.12"/>
    </source>
</evidence>
<dbReference type="InterPro" id="IPR005570">
    <property type="entry name" value="RPABC3"/>
</dbReference>
<dbReference type="PIRSF" id="PIRSF000779">
    <property type="entry name" value="RNA_pol_Rpb8"/>
    <property type="match status" value="1"/>
</dbReference>
<evidence type="ECO:0008006" key="7">
    <source>
        <dbReference type="Google" id="ProtNLM"/>
    </source>
</evidence>
<keyword evidence="6" id="KW-1185">Reference proteome</keyword>
<dbReference type="AlphaFoldDB" id="A0A453SQU3"/>
<dbReference type="Gene3D" id="2.40.50.140">
    <property type="entry name" value="Nucleic acid-binding proteins"/>
    <property type="match status" value="1"/>
</dbReference>
<reference evidence="5" key="5">
    <citation type="journal article" date="2021" name="G3 (Bethesda)">
        <title>Aegilops tauschii genome assembly Aet v5.0 features greater sequence contiguity and improved annotation.</title>
        <authorList>
            <person name="Wang L."/>
            <person name="Zhu T."/>
            <person name="Rodriguez J.C."/>
            <person name="Deal K.R."/>
            <person name="Dubcovsky J."/>
            <person name="McGuire P.E."/>
            <person name="Lux T."/>
            <person name="Spannagl M."/>
            <person name="Mayer K.F.X."/>
            <person name="Baldrich P."/>
            <person name="Meyers B.C."/>
            <person name="Huo N."/>
            <person name="Gu Y.Q."/>
            <person name="Zhou H."/>
            <person name="Devos K.M."/>
            <person name="Bennetzen J.L."/>
            <person name="Unver T."/>
            <person name="Budak H."/>
            <person name="Gulick P.J."/>
            <person name="Galiba G."/>
            <person name="Kalapos B."/>
            <person name="Nelson D.R."/>
            <person name="Li P."/>
            <person name="You F.M."/>
            <person name="Luo M.C."/>
            <person name="Dvorak J."/>
        </authorList>
    </citation>
    <scope>NUCLEOTIDE SEQUENCE [LARGE SCALE GENOMIC DNA]</scope>
    <source>
        <strain evidence="5">cv. AL8/78</strain>
    </source>
</reference>
<reference evidence="6" key="1">
    <citation type="journal article" date="2014" name="Science">
        <title>Ancient hybridizations among the ancestral genomes of bread wheat.</title>
        <authorList>
            <consortium name="International Wheat Genome Sequencing Consortium,"/>
            <person name="Marcussen T."/>
            <person name="Sandve S.R."/>
            <person name="Heier L."/>
            <person name="Spannagl M."/>
            <person name="Pfeifer M."/>
            <person name="Jakobsen K.S."/>
            <person name="Wulff B.B."/>
            <person name="Steuernagel B."/>
            <person name="Mayer K.F."/>
            <person name="Olsen O.A."/>
        </authorList>
    </citation>
    <scope>NUCLEOTIDE SEQUENCE [LARGE SCALE GENOMIC DNA]</scope>
    <source>
        <strain evidence="6">cv. AL8/78</strain>
    </source>
</reference>
<organism evidence="5 6">
    <name type="scientific">Aegilops tauschii subsp. strangulata</name>
    <name type="common">Goatgrass</name>
    <dbReference type="NCBI Taxonomy" id="200361"/>
    <lineage>
        <taxon>Eukaryota</taxon>
        <taxon>Viridiplantae</taxon>
        <taxon>Streptophyta</taxon>
        <taxon>Embryophyta</taxon>
        <taxon>Tracheophyta</taxon>
        <taxon>Spermatophyta</taxon>
        <taxon>Magnoliopsida</taxon>
        <taxon>Liliopsida</taxon>
        <taxon>Poales</taxon>
        <taxon>Poaceae</taxon>
        <taxon>BOP clade</taxon>
        <taxon>Pooideae</taxon>
        <taxon>Triticodae</taxon>
        <taxon>Triticeae</taxon>
        <taxon>Triticinae</taxon>
        <taxon>Aegilops</taxon>
    </lineage>
</organism>
<comment type="similarity">
    <text evidence="2 4">Belongs to the eukaryotic RPB8 RNA polymerase subunit family.</text>
</comment>
<keyword evidence="3 4" id="KW-0539">Nucleus</keyword>
<reference evidence="5" key="3">
    <citation type="journal article" date="2017" name="Nature">
        <title>Genome sequence of the progenitor of the wheat D genome Aegilops tauschii.</title>
        <authorList>
            <person name="Luo M.C."/>
            <person name="Gu Y.Q."/>
            <person name="Puiu D."/>
            <person name="Wang H."/>
            <person name="Twardziok S.O."/>
            <person name="Deal K.R."/>
            <person name="Huo N."/>
            <person name="Zhu T."/>
            <person name="Wang L."/>
            <person name="Wang Y."/>
            <person name="McGuire P.E."/>
            <person name="Liu S."/>
            <person name="Long H."/>
            <person name="Ramasamy R.K."/>
            <person name="Rodriguez J.C."/>
            <person name="Van S.L."/>
            <person name="Yuan L."/>
            <person name="Wang Z."/>
            <person name="Xia Z."/>
            <person name="Xiao L."/>
            <person name="Anderson O.D."/>
            <person name="Ouyang S."/>
            <person name="Liang Y."/>
            <person name="Zimin A.V."/>
            <person name="Pertea G."/>
            <person name="Qi P."/>
            <person name="Bennetzen J.L."/>
            <person name="Dai X."/>
            <person name="Dawson M.W."/>
            <person name="Muller H.G."/>
            <person name="Kugler K."/>
            <person name="Rivarola-Duarte L."/>
            <person name="Spannagl M."/>
            <person name="Mayer K.F.X."/>
            <person name="Lu F.H."/>
            <person name="Bevan M.W."/>
            <person name="Leroy P."/>
            <person name="Li P."/>
            <person name="You F.M."/>
            <person name="Sun Q."/>
            <person name="Liu Z."/>
            <person name="Lyons E."/>
            <person name="Wicker T."/>
            <person name="Salzberg S.L."/>
            <person name="Devos K.M."/>
            <person name="Dvorak J."/>
        </authorList>
    </citation>
    <scope>NUCLEOTIDE SEQUENCE [LARGE SCALE GENOMIC DNA]</scope>
    <source>
        <strain evidence="5">cv. AL8/78</strain>
    </source>
</reference>
<dbReference type="GO" id="GO:0005665">
    <property type="term" value="C:RNA polymerase II, core complex"/>
    <property type="evidence" value="ECO:0007669"/>
    <property type="project" value="UniProtKB-UniRule"/>
</dbReference>
<dbReference type="SUPFAM" id="SSF50249">
    <property type="entry name" value="Nucleic acid-binding proteins"/>
    <property type="match status" value="1"/>
</dbReference>
<dbReference type="SMART" id="SM00658">
    <property type="entry name" value="RPOL8c"/>
    <property type="match status" value="1"/>
</dbReference>
<reference evidence="6" key="2">
    <citation type="journal article" date="2017" name="Nat. Plants">
        <title>The Aegilops tauschii genome reveals multiple impacts of transposons.</title>
        <authorList>
            <person name="Zhao G."/>
            <person name="Zou C."/>
            <person name="Li K."/>
            <person name="Wang K."/>
            <person name="Li T."/>
            <person name="Gao L."/>
            <person name="Zhang X."/>
            <person name="Wang H."/>
            <person name="Yang Z."/>
            <person name="Liu X."/>
            <person name="Jiang W."/>
            <person name="Mao L."/>
            <person name="Kong X."/>
            <person name="Jiao Y."/>
            <person name="Jia J."/>
        </authorList>
    </citation>
    <scope>NUCLEOTIDE SEQUENCE [LARGE SCALE GENOMIC DNA]</scope>
    <source>
        <strain evidence="6">cv. AL8/78</strain>
    </source>
</reference>
<evidence type="ECO:0000313" key="6">
    <source>
        <dbReference type="Proteomes" id="UP000015105"/>
    </source>
</evidence>
<accession>A0A453SQU3</accession>
<dbReference type="InterPro" id="IPR012340">
    <property type="entry name" value="NA-bd_OB-fold"/>
</dbReference>
<dbReference type="GO" id="GO:0005736">
    <property type="term" value="C:RNA polymerase I complex"/>
    <property type="evidence" value="ECO:0007669"/>
    <property type="project" value="TreeGrafter"/>
</dbReference>
<evidence type="ECO:0000256" key="3">
    <source>
        <dbReference type="ARBA" id="ARBA00023242"/>
    </source>
</evidence>
<name>A0A453SQU3_AEGTS</name>
<sequence length="147" mass="16681">MVEHLFEDIFTLTRIDPDGKKFDIFNRSEARCEQFDMLMELDVATDVYPIHTGENFTMVLTPTLNLDGTPDTGYYTEAGRKTLAGKYDYVMHGKLYKISEDSSSADLSNLPVEIYVSFGGLLMLVKGDPWSAANLKLDQRPFLIRKV</sequence>
<dbReference type="PANTHER" id="PTHR10917:SF0">
    <property type="entry name" value="DNA-DIRECTED RNA POLYMERASES I, II, AND III SUBUNIT RPABC3"/>
    <property type="match status" value="1"/>
</dbReference>
<evidence type="ECO:0000256" key="4">
    <source>
        <dbReference type="PIRNR" id="PIRNR000779"/>
    </source>
</evidence>
<dbReference type="Gramene" id="AET7Gv21031900.12">
    <property type="protein sequence ID" value="AET7Gv21031900.12"/>
    <property type="gene ID" value="AET7Gv21031900"/>
</dbReference>
<proteinExistence type="inferred from homology"/>
<dbReference type="PANTHER" id="PTHR10917">
    <property type="entry name" value="DNA-DIRECTED RNA POLYMERASES I, II, AND III SUBUNIT RPABC3"/>
    <property type="match status" value="1"/>
</dbReference>